<dbReference type="PANTHER" id="PTHR33446:SF2">
    <property type="entry name" value="PROTEIN TONB"/>
    <property type="match status" value="1"/>
</dbReference>
<dbReference type="Proteomes" id="UP001300692">
    <property type="component" value="Unassembled WGS sequence"/>
</dbReference>
<evidence type="ECO:0000256" key="9">
    <source>
        <dbReference type="ARBA" id="ARBA00023136"/>
    </source>
</evidence>
<evidence type="ECO:0000256" key="3">
    <source>
        <dbReference type="ARBA" id="ARBA00022448"/>
    </source>
</evidence>
<dbReference type="NCBIfam" id="TIGR01352">
    <property type="entry name" value="tonB_Cterm"/>
    <property type="match status" value="1"/>
</dbReference>
<keyword evidence="6 11" id="KW-0812">Transmembrane</keyword>
<feature type="region of interest" description="Disordered" evidence="10">
    <location>
        <begin position="124"/>
        <end position="172"/>
    </location>
</feature>
<comment type="subcellular location">
    <subcellularLocation>
        <location evidence="1">Cell inner membrane</location>
        <topology evidence="1">Single-pass membrane protein</topology>
        <orientation evidence="1">Periplasmic side</orientation>
    </subcellularLocation>
</comment>
<evidence type="ECO:0000313" key="13">
    <source>
        <dbReference type="EMBL" id="MCV9388197.1"/>
    </source>
</evidence>
<dbReference type="EMBL" id="JAOYOD010000001">
    <property type="protein sequence ID" value="MCV9388197.1"/>
    <property type="molecule type" value="Genomic_DNA"/>
</dbReference>
<dbReference type="Pfam" id="PF13715">
    <property type="entry name" value="CarbopepD_reg_2"/>
    <property type="match status" value="1"/>
</dbReference>
<accession>A0ABT3CWW4</accession>
<comment type="caution">
    <text evidence="13">The sequence shown here is derived from an EMBL/GenBank/DDBJ whole genome shotgun (WGS) entry which is preliminary data.</text>
</comment>
<feature type="compositionally biased region" description="Basic and acidic residues" evidence="10">
    <location>
        <begin position="148"/>
        <end position="172"/>
    </location>
</feature>
<keyword evidence="14" id="KW-1185">Reference proteome</keyword>
<dbReference type="Gene3D" id="2.60.40.1120">
    <property type="entry name" value="Carboxypeptidase-like, regulatory domain"/>
    <property type="match status" value="1"/>
</dbReference>
<dbReference type="InterPro" id="IPR051045">
    <property type="entry name" value="TonB-dependent_transducer"/>
</dbReference>
<dbReference type="InterPro" id="IPR006260">
    <property type="entry name" value="TonB/TolA_C"/>
</dbReference>
<keyword evidence="7" id="KW-0653">Protein transport</keyword>
<name>A0ABT3CWW4_9BACT</name>
<evidence type="ECO:0000256" key="7">
    <source>
        <dbReference type="ARBA" id="ARBA00022927"/>
    </source>
</evidence>
<dbReference type="Pfam" id="PF03544">
    <property type="entry name" value="TonB_C"/>
    <property type="match status" value="1"/>
</dbReference>
<dbReference type="InterPro" id="IPR037682">
    <property type="entry name" value="TonB_C"/>
</dbReference>
<evidence type="ECO:0000256" key="5">
    <source>
        <dbReference type="ARBA" id="ARBA00022519"/>
    </source>
</evidence>
<evidence type="ECO:0000256" key="10">
    <source>
        <dbReference type="SAM" id="MobiDB-lite"/>
    </source>
</evidence>
<sequence length="484" mass="53862">MSKDRKHIDPLKELSPEMMDAYLKGKLSPRERHAVERFLLDHPFEAEAMQGLEAHEFDLGSSLRGLRDRLPKEDKEETKVLPLWKRPLGIAATIALLFVSSITMWLVVDQLLPSDEVVIKEAPLEEEEQEQKELSQPEPVQDEVTVEESEKQEVTDESKEEMSNAPENIERQKAAESIRMEKARMESEQKIAPQPVVEELALAPKPVARQREVSDERVITEEEEAQIVQELQGVVSGVKVEEESAFAADEDVVVEGMELETVEVVSYGVQKKQSVTGSVAVVERSAYAGPRLVKGKVVDASGEGIPGATVIVKGSTTGTITDIDGNFEIGLENEDDLLVASFIGYNKKEIKPDSFAPVTIEMSEDVASLEEVVVVGYGTSTTPKPDNEAYPDGGFIAFRRYVKENLEYPKEAHFLQLEGKVVVKFKVSDTGSLSDFEIKKGLGHGCDEEAIRLIQEGPSWNPSREEGQLVEDEVTLRIRFKLED</sequence>
<evidence type="ECO:0000313" key="14">
    <source>
        <dbReference type="Proteomes" id="UP001300692"/>
    </source>
</evidence>
<feature type="transmembrane region" description="Helical" evidence="11">
    <location>
        <begin position="88"/>
        <end position="108"/>
    </location>
</feature>
<keyword evidence="8 11" id="KW-1133">Transmembrane helix</keyword>
<evidence type="ECO:0000256" key="1">
    <source>
        <dbReference type="ARBA" id="ARBA00004383"/>
    </source>
</evidence>
<evidence type="ECO:0000256" key="6">
    <source>
        <dbReference type="ARBA" id="ARBA00022692"/>
    </source>
</evidence>
<dbReference type="InterPro" id="IPR008969">
    <property type="entry name" value="CarboxyPept-like_regulatory"/>
</dbReference>
<comment type="similarity">
    <text evidence="2">Belongs to the TonB family.</text>
</comment>
<keyword evidence="5" id="KW-0997">Cell inner membrane</keyword>
<dbReference type="SUPFAM" id="SSF74653">
    <property type="entry name" value="TolA/TonB C-terminal domain"/>
    <property type="match status" value="1"/>
</dbReference>
<feature type="domain" description="TonB C-terminal" evidence="12">
    <location>
        <begin position="393"/>
        <end position="484"/>
    </location>
</feature>
<evidence type="ECO:0000256" key="8">
    <source>
        <dbReference type="ARBA" id="ARBA00022989"/>
    </source>
</evidence>
<protein>
    <submittedName>
        <fullName evidence="13">TonB family protein</fullName>
    </submittedName>
</protein>
<proteinExistence type="inferred from homology"/>
<evidence type="ECO:0000256" key="2">
    <source>
        <dbReference type="ARBA" id="ARBA00006555"/>
    </source>
</evidence>
<keyword evidence="4" id="KW-1003">Cell membrane</keyword>
<dbReference type="PROSITE" id="PS52015">
    <property type="entry name" value="TONB_CTD"/>
    <property type="match status" value="1"/>
</dbReference>
<evidence type="ECO:0000256" key="11">
    <source>
        <dbReference type="SAM" id="Phobius"/>
    </source>
</evidence>
<evidence type="ECO:0000256" key="4">
    <source>
        <dbReference type="ARBA" id="ARBA00022475"/>
    </source>
</evidence>
<organism evidence="13 14">
    <name type="scientific">Reichenbachiella ulvae</name>
    <dbReference type="NCBI Taxonomy" id="2980104"/>
    <lineage>
        <taxon>Bacteria</taxon>
        <taxon>Pseudomonadati</taxon>
        <taxon>Bacteroidota</taxon>
        <taxon>Cytophagia</taxon>
        <taxon>Cytophagales</taxon>
        <taxon>Reichenbachiellaceae</taxon>
        <taxon>Reichenbachiella</taxon>
    </lineage>
</organism>
<evidence type="ECO:0000259" key="12">
    <source>
        <dbReference type="PROSITE" id="PS52015"/>
    </source>
</evidence>
<dbReference type="SUPFAM" id="SSF49464">
    <property type="entry name" value="Carboxypeptidase regulatory domain-like"/>
    <property type="match status" value="1"/>
</dbReference>
<keyword evidence="9 11" id="KW-0472">Membrane</keyword>
<dbReference type="PANTHER" id="PTHR33446">
    <property type="entry name" value="PROTEIN TONB-RELATED"/>
    <property type="match status" value="1"/>
</dbReference>
<gene>
    <name evidence="13" type="ORF">N7U62_16060</name>
</gene>
<reference evidence="13 14" key="1">
    <citation type="submission" date="2022-10" db="EMBL/GenBank/DDBJ databases">
        <title>Comparative genomics and taxonomic characterization of three novel marine species of genus Reichenbachiella exhibiting antioxidant and polysaccharide degradation activities.</title>
        <authorList>
            <person name="Muhammad N."/>
            <person name="Lee Y.-J."/>
            <person name="Ko J."/>
            <person name="Kim S.-G."/>
        </authorList>
    </citation>
    <scope>NUCLEOTIDE SEQUENCE [LARGE SCALE GENOMIC DNA]</scope>
    <source>
        <strain evidence="13 14">ABR2-5</strain>
    </source>
</reference>
<dbReference type="RefSeq" id="WP_264139033.1">
    <property type="nucleotide sequence ID" value="NZ_JAOYOD010000001.1"/>
</dbReference>
<keyword evidence="3" id="KW-0813">Transport</keyword>
<dbReference type="Gene3D" id="3.30.1150.10">
    <property type="match status" value="1"/>
</dbReference>